<dbReference type="AlphaFoldDB" id="A0A146GDF1"/>
<dbReference type="STRING" id="690879.TSACC_3660"/>
<proteinExistence type="predicted"/>
<organism evidence="2 3">
    <name type="scientific">Terrimicrobium sacchariphilum</name>
    <dbReference type="NCBI Taxonomy" id="690879"/>
    <lineage>
        <taxon>Bacteria</taxon>
        <taxon>Pseudomonadati</taxon>
        <taxon>Verrucomicrobiota</taxon>
        <taxon>Terrimicrobiia</taxon>
        <taxon>Terrimicrobiales</taxon>
        <taxon>Terrimicrobiaceae</taxon>
        <taxon>Terrimicrobium</taxon>
    </lineage>
</organism>
<accession>A0A146GDF1</accession>
<dbReference type="OrthoDB" id="5975043at2"/>
<gene>
    <name evidence="2" type="ORF">TSACC_3660</name>
</gene>
<sequence>MKRLLPLVALLVVQAVAFAGETITPEQAKDYVGQTVTVTGKVAEVTEHNGNIFINFGAKYPRQPFYGFVASRDANYLDGKLTFQALQGQTASITGEVKLYKGKPEIVITKEDQVKAD</sequence>
<dbReference type="RefSeq" id="WP_075081388.1">
    <property type="nucleotide sequence ID" value="NZ_BDCO01000003.1"/>
</dbReference>
<dbReference type="InParanoid" id="A0A146GDF1"/>
<keyword evidence="3" id="KW-1185">Reference proteome</keyword>
<dbReference type="EMBL" id="BDCO01000003">
    <property type="protein sequence ID" value="GAT35589.1"/>
    <property type="molecule type" value="Genomic_DNA"/>
</dbReference>
<feature type="chain" id="PRO_5007524722" evidence="1">
    <location>
        <begin position="20"/>
        <end position="117"/>
    </location>
</feature>
<evidence type="ECO:0000313" key="3">
    <source>
        <dbReference type="Proteomes" id="UP000076023"/>
    </source>
</evidence>
<name>A0A146GDF1_TERSA</name>
<dbReference type="Proteomes" id="UP000076023">
    <property type="component" value="Unassembled WGS sequence"/>
</dbReference>
<comment type="caution">
    <text evidence="2">The sequence shown here is derived from an EMBL/GenBank/DDBJ whole genome shotgun (WGS) entry which is preliminary data.</text>
</comment>
<keyword evidence="1" id="KW-0732">Signal</keyword>
<protein>
    <submittedName>
        <fullName evidence="2">Uncharacterized protein</fullName>
    </submittedName>
</protein>
<evidence type="ECO:0000313" key="2">
    <source>
        <dbReference type="EMBL" id="GAT35589.1"/>
    </source>
</evidence>
<reference evidence="3" key="1">
    <citation type="journal article" date="2017" name="Genome Announc.">
        <title>Draft Genome Sequence of Terrimicrobium sacchariphilum NM-5T, a Facultative Anaerobic Soil Bacterium of the Class Spartobacteria.</title>
        <authorList>
            <person name="Qiu Y.L."/>
            <person name="Tourlousse D.M."/>
            <person name="Matsuura N."/>
            <person name="Ohashi A."/>
            <person name="Sekiguchi Y."/>
        </authorList>
    </citation>
    <scope>NUCLEOTIDE SEQUENCE [LARGE SCALE GENOMIC DNA]</scope>
    <source>
        <strain evidence="3">NM-5</strain>
    </source>
</reference>
<feature type="signal peptide" evidence="1">
    <location>
        <begin position="1"/>
        <end position="19"/>
    </location>
</feature>
<evidence type="ECO:0000256" key="1">
    <source>
        <dbReference type="SAM" id="SignalP"/>
    </source>
</evidence>